<evidence type="ECO:0000313" key="5">
    <source>
        <dbReference type="WBParaSite" id="HPLM_0000883401-mRNA-1"/>
    </source>
</evidence>
<dbReference type="OMA" id="VISYIPC"/>
<proteinExistence type="predicted"/>
<keyword evidence="4" id="KW-1185">Reference proteome</keyword>
<feature type="region of interest" description="Disordered" evidence="1">
    <location>
        <begin position="55"/>
        <end position="74"/>
    </location>
</feature>
<feature type="transmembrane region" description="Helical" evidence="2">
    <location>
        <begin position="17"/>
        <end position="45"/>
    </location>
</feature>
<keyword evidence="2" id="KW-1133">Transmembrane helix</keyword>
<reference evidence="5" key="1">
    <citation type="submission" date="2017-02" db="UniProtKB">
        <authorList>
            <consortium name="WormBaseParasite"/>
        </authorList>
    </citation>
    <scope>IDENTIFICATION</scope>
</reference>
<evidence type="ECO:0000313" key="4">
    <source>
        <dbReference type="Proteomes" id="UP000268014"/>
    </source>
</evidence>
<evidence type="ECO:0000256" key="2">
    <source>
        <dbReference type="SAM" id="Phobius"/>
    </source>
</evidence>
<evidence type="ECO:0000256" key="1">
    <source>
        <dbReference type="SAM" id="MobiDB-lite"/>
    </source>
</evidence>
<protein>
    <submittedName>
        <fullName evidence="5">Transmembrane protein</fullName>
    </submittedName>
</protein>
<gene>
    <name evidence="3" type="ORF">HPLM_LOCUS8826</name>
</gene>
<dbReference type="OrthoDB" id="5834699at2759"/>
<keyword evidence="2" id="KW-0812">Transmembrane</keyword>
<keyword evidence="2" id="KW-0472">Membrane</keyword>
<dbReference type="EMBL" id="UZAF01016938">
    <property type="protein sequence ID" value="VDO35901.1"/>
    <property type="molecule type" value="Genomic_DNA"/>
</dbReference>
<sequence>MEDIEVNEELDKNNQPVYISIVIFLLKIVFFVYDLIVFIPFKIWADPSQKLRMSQRSKASPVKDGDPASPWRNNNVKEGELATCVFEGCHTLAEQWNESVRYE</sequence>
<dbReference type="Proteomes" id="UP000268014">
    <property type="component" value="Unassembled WGS sequence"/>
</dbReference>
<name>A0A0N4WDZ5_HAEPC</name>
<evidence type="ECO:0000313" key="3">
    <source>
        <dbReference type="EMBL" id="VDO35901.1"/>
    </source>
</evidence>
<dbReference type="STRING" id="6290.A0A0N4WDZ5"/>
<dbReference type="AlphaFoldDB" id="A0A0N4WDZ5"/>
<dbReference type="WBParaSite" id="HPLM_0000883401-mRNA-1">
    <property type="protein sequence ID" value="HPLM_0000883401-mRNA-1"/>
    <property type="gene ID" value="HPLM_0000883401"/>
</dbReference>
<accession>A0A0N4WDZ5</accession>
<organism evidence="5">
    <name type="scientific">Haemonchus placei</name>
    <name type="common">Barber's pole worm</name>
    <dbReference type="NCBI Taxonomy" id="6290"/>
    <lineage>
        <taxon>Eukaryota</taxon>
        <taxon>Metazoa</taxon>
        <taxon>Ecdysozoa</taxon>
        <taxon>Nematoda</taxon>
        <taxon>Chromadorea</taxon>
        <taxon>Rhabditida</taxon>
        <taxon>Rhabditina</taxon>
        <taxon>Rhabditomorpha</taxon>
        <taxon>Strongyloidea</taxon>
        <taxon>Trichostrongylidae</taxon>
        <taxon>Haemonchus</taxon>
    </lineage>
</organism>
<reference evidence="3 4" key="2">
    <citation type="submission" date="2018-11" db="EMBL/GenBank/DDBJ databases">
        <authorList>
            <consortium name="Pathogen Informatics"/>
        </authorList>
    </citation>
    <scope>NUCLEOTIDE SEQUENCE [LARGE SCALE GENOMIC DNA]</scope>
    <source>
        <strain evidence="3 4">MHpl1</strain>
    </source>
</reference>